<keyword evidence="2" id="KW-1185">Reference proteome</keyword>
<protein>
    <recommendedName>
        <fullName evidence="3">Sulfotransferase family protein</fullName>
    </recommendedName>
</protein>
<gene>
    <name evidence="1" type="ORF">SUH3_23440</name>
</gene>
<dbReference type="OrthoDB" id="7705857at2"/>
<proteinExistence type="predicted"/>
<evidence type="ECO:0000313" key="1">
    <source>
        <dbReference type="EMBL" id="KEJ95060.1"/>
    </source>
</evidence>
<sequence length="264" mass="29385">MPAKVVLHVGFHKTGTSTVQNLLRTNRALLKPNLAMRLKPQMTDLLHATRGYSTWRDKISLAKVARRFDLLLQDLPGMPRRTLVISAEELSGHMPGRGDLADYSAAPELARIYVEWVQRYFPACEVAIYASTRDPENWLRSAYWEHVKSSSMTLDFTDFVARYGHAADLDGVVDDIAAAVPCRVFRARLEAAQTLRLGPAQPLLDLCNVPPETLARIMPPPVANAALDQSVLQALLEANRTYTDRDARKAAKQAILARAQGTDR</sequence>
<comment type="caution">
    <text evidence="1">The sequence shown here is derived from an EMBL/GenBank/DDBJ whole genome shotgun (WGS) entry which is preliminary data.</text>
</comment>
<dbReference type="AlphaFoldDB" id="A0A073IZP5"/>
<name>A0A073IZP5_9RHOB</name>
<dbReference type="RefSeq" id="WP_037927991.1">
    <property type="nucleotide sequence ID" value="NZ_CP054599.1"/>
</dbReference>
<dbReference type="Proteomes" id="UP000027746">
    <property type="component" value="Unassembled WGS sequence"/>
</dbReference>
<dbReference type="EMBL" id="JAMD01000008">
    <property type="protein sequence ID" value="KEJ95060.1"/>
    <property type="molecule type" value="Genomic_DNA"/>
</dbReference>
<dbReference type="Gene3D" id="3.40.50.300">
    <property type="entry name" value="P-loop containing nucleotide triphosphate hydrolases"/>
    <property type="match status" value="1"/>
</dbReference>
<dbReference type="InterPro" id="IPR027417">
    <property type="entry name" value="P-loop_NTPase"/>
</dbReference>
<evidence type="ECO:0008006" key="3">
    <source>
        <dbReference type="Google" id="ProtNLM"/>
    </source>
</evidence>
<evidence type="ECO:0000313" key="2">
    <source>
        <dbReference type="Proteomes" id="UP000027746"/>
    </source>
</evidence>
<dbReference type="GeneID" id="68868703"/>
<accession>A0A073IZP5</accession>
<reference evidence="1 2" key="1">
    <citation type="submission" date="2014-01" db="EMBL/GenBank/DDBJ databases">
        <title>Sulfitobacter sp. H3 (MCCC 1A00686) Genome Sequencing.</title>
        <authorList>
            <person name="Lai Q."/>
            <person name="Hong Z."/>
        </authorList>
    </citation>
    <scope>NUCLEOTIDE SEQUENCE [LARGE SCALE GENOMIC DNA]</scope>
    <source>
        <strain evidence="1 2">H3</strain>
    </source>
</reference>
<dbReference type="SUPFAM" id="SSF52540">
    <property type="entry name" value="P-loop containing nucleoside triphosphate hydrolases"/>
    <property type="match status" value="1"/>
</dbReference>
<organism evidence="1 2">
    <name type="scientific">Pseudosulfitobacter pseudonitzschiae</name>
    <dbReference type="NCBI Taxonomy" id="1402135"/>
    <lineage>
        <taxon>Bacteria</taxon>
        <taxon>Pseudomonadati</taxon>
        <taxon>Pseudomonadota</taxon>
        <taxon>Alphaproteobacteria</taxon>
        <taxon>Rhodobacterales</taxon>
        <taxon>Roseobacteraceae</taxon>
        <taxon>Pseudosulfitobacter</taxon>
    </lineage>
</organism>